<keyword evidence="3" id="KW-1185">Reference proteome</keyword>
<dbReference type="Proteomes" id="UP000184144">
    <property type="component" value="Unassembled WGS sequence"/>
</dbReference>
<evidence type="ECO:0000313" key="2">
    <source>
        <dbReference type="EMBL" id="SHE87888.1"/>
    </source>
</evidence>
<name>A0A1M4X306_9RHOB</name>
<dbReference type="EMBL" id="FQUV01000003">
    <property type="protein sequence ID" value="SHE87888.1"/>
    <property type="molecule type" value="Genomic_DNA"/>
</dbReference>
<proteinExistence type="predicted"/>
<sequence length="89" mass="9865">MAESQPGPDEYATLDRLEIISDISRPQLIASFQMLREFARANLSAPNARSALEKDFVARFKSAFGYPDFDPLRGPSVDDDKDQTGGENV</sequence>
<organism evidence="2 3">
    <name type="scientific">Litoreibacter ascidiaceicola</name>
    <dbReference type="NCBI Taxonomy" id="1486859"/>
    <lineage>
        <taxon>Bacteria</taxon>
        <taxon>Pseudomonadati</taxon>
        <taxon>Pseudomonadota</taxon>
        <taxon>Alphaproteobacteria</taxon>
        <taxon>Rhodobacterales</taxon>
        <taxon>Roseobacteraceae</taxon>
        <taxon>Litoreibacter</taxon>
    </lineage>
</organism>
<dbReference type="AlphaFoldDB" id="A0A1M4X306"/>
<dbReference type="RefSeq" id="WP_139250625.1">
    <property type="nucleotide sequence ID" value="NZ_FQUV01000003.1"/>
</dbReference>
<protein>
    <submittedName>
        <fullName evidence="2">Uncharacterized protein</fullName>
    </submittedName>
</protein>
<gene>
    <name evidence="2" type="ORF">SAMN05444273_10321</name>
</gene>
<accession>A0A1M4X306</accession>
<feature type="compositionally biased region" description="Basic and acidic residues" evidence="1">
    <location>
        <begin position="76"/>
        <end position="89"/>
    </location>
</feature>
<dbReference type="STRING" id="1486859.SAMN05444273_10321"/>
<feature type="region of interest" description="Disordered" evidence="1">
    <location>
        <begin position="66"/>
        <end position="89"/>
    </location>
</feature>
<evidence type="ECO:0000256" key="1">
    <source>
        <dbReference type="SAM" id="MobiDB-lite"/>
    </source>
</evidence>
<reference evidence="3" key="1">
    <citation type="submission" date="2016-11" db="EMBL/GenBank/DDBJ databases">
        <authorList>
            <person name="Varghese N."/>
            <person name="Submissions S."/>
        </authorList>
    </citation>
    <scope>NUCLEOTIDE SEQUENCE [LARGE SCALE GENOMIC DNA]</scope>
    <source>
        <strain evidence="3">DSM 100566</strain>
    </source>
</reference>
<evidence type="ECO:0000313" key="3">
    <source>
        <dbReference type="Proteomes" id="UP000184144"/>
    </source>
</evidence>